<name>A0ABV1LZQ0_9BURK</name>
<gene>
    <name evidence="1" type="ORF">N0A02_33155</name>
</gene>
<evidence type="ECO:0000313" key="1">
    <source>
        <dbReference type="EMBL" id="MEQ5844311.1"/>
    </source>
</evidence>
<comment type="caution">
    <text evidence="1">The sequence shown here is derived from an EMBL/GenBank/DDBJ whole genome shotgun (WGS) entry which is preliminary data.</text>
</comment>
<accession>A0ABV1LZQ0</accession>
<proteinExistence type="predicted"/>
<keyword evidence="2" id="KW-1185">Reference proteome</keyword>
<dbReference type="Proteomes" id="UP001469089">
    <property type="component" value="Unassembled WGS sequence"/>
</dbReference>
<sequence>MERLAELAARSADGFVRVRWQLDEEHRQSVDRDAIRTMFGAAADLKLEPRIVPVVRSRAQGISLETTVQAKLHRWCELASVDASSVLDRLQLLETGDADSIAASVLAGIDGTPAPATVTDTLACVGSDVQTLVSDPMACVAPVSTGASSTALSWLEDDLFAA</sequence>
<dbReference type="EMBL" id="JAOALG010000003">
    <property type="protein sequence ID" value="MEQ5844311.1"/>
    <property type="molecule type" value="Genomic_DNA"/>
</dbReference>
<dbReference type="RefSeq" id="WP_349545910.1">
    <property type="nucleotide sequence ID" value="NZ_JAOALG010000003.1"/>
</dbReference>
<organism evidence="1 2">
    <name type="scientific">Paraburkholderia acidicola</name>
    <dbReference type="NCBI Taxonomy" id="1912599"/>
    <lineage>
        <taxon>Bacteria</taxon>
        <taxon>Pseudomonadati</taxon>
        <taxon>Pseudomonadota</taxon>
        <taxon>Betaproteobacteria</taxon>
        <taxon>Burkholderiales</taxon>
        <taxon>Burkholderiaceae</taxon>
        <taxon>Paraburkholderia</taxon>
    </lineage>
</organism>
<keyword evidence="1" id="KW-0614">Plasmid</keyword>
<geneLocation type="plasmid" evidence="1">
    <name>pl1</name>
</geneLocation>
<protein>
    <submittedName>
        <fullName evidence="1">Uncharacterized protein</fullName>
    </submittedName>
</protein>
<evidence type="ECO:0000313" key="2">
    <source>
        <dbReference type="Proteomes" id="UP001469089"/>
    </source>
</evidence>
<reference evidence="1 2" key="1">
    <citation type="journal article" date="2024" name="Chem. Sci.">
        <title>Discovery of a lagriamide polyketide by integrated genome mining, isotopic labeling, and untargeted metabolomics.</title>
        <authorList>
            <person name="Fergusson C.H."/>
            <person name="Saulog J."/>
            <person name="Paulo B.S."/>
            <person name="Wilson D.M."/>
            <person name="Liu D.Y."/>
            <person name="Morehouse N.J."/>
            <person name="Waterworth S."/>
            <person name="Barkei J."/>
            <person name="Gray C.A."/>
            <person name="Kwan J.C."/>
            <person name="Eustaquio A.S."/>
            <person name="Linington R.G."/>
        </authorList>
    </citation>
    <scope>NUCLEOTIDE SEQUENCE [LARGE SCALE GENOMIC DNA]</scope>
    <source>
        <strain evidence="1 2">RL17-338-BIF-B</strain>
    </source>
</reference>